<dbReference type="AlphaFoldDB" id="A0A0C2MT30"/>
<feature type="compositionally biased region" description="Polar residues" evidence="1">
    <location>
        <begin position="285"/>
        <end position="294"/>
    </location>
</feature>
<protein>
    <submittedName>
        <fullName evidence="2">Uncharacterized protein</fullName>
    </submittedName>
</protein>
<reference evidence="2 3" key="1">
    <citation type="journal article" date="2014" name="Genome Biol. Evol.">
        <title>The genome of the myxosporean Thelohanellus kitauei shows adaptations to nutrient acquisition within its fish host.</title>
        <authorList>
            <person name="Yang Y."/>
            <person name="Xiong J."/>
            <person name="Zhou Z."/>
            <person name="Huo F."/>
            <person name="Miao W."/>
            <person name="Ran C."/>
            <person name="Liu Y."/>
            <person name="Zhang J."/>
            <person name="Feng J."/>
            <person name="Wang M."/>
            <person name="Wang M."/>
            <person name="Wang L."/>
            <person name="Yao B."/>
        </authorList>
    </citation>
    <scope>NUCLEOTIDE SEQUENCE [LARGE SCALE GENOMIC DNA]</scope>
    <source>
        <strain evidence="2">Wuqing</strain>
    </source>
</reference>
<proteinExistence type="predicted"/>
<dbReference type="EMBL" id="JWZT01003215">
    <property type="protein sequence ID" value="KII67375.1"/>
    <property type="molecule type" value="Genomic_DNA"/>
</dbReference>
<accession>A0A0C2MT30</accession>
<evidence type="ECO:0000256" key="1">
    <source>
        <dbReference type="SAM" id="MobiDB-lite"/>
    </source>
</evidence>
<feature type="compositionally biased region" description="Basic and acidic residues" evidence="1">
    <location>
        <begin position="370"/>
        <end position="383"/>
    </location>
</feature>
<feature type="compositionally biased region" description="Polar residues" evidence="1">
    <location>
        <begin position="306"/>
        <end position="366"/>
    </location>
</feature>
<evidence type="ECO:0000313" key="3">
    <source>
        <dbReference type="Proteomes" id="UP000031668"/>
    </source>
</evidence>
<comment type="caution">
    <text evidence="2">The sequence shown here is derived from an EMBL/GenBank/DDBJ whole genome shotgun (WGS) entry which is preliminary data.</text>
</comment>
<name>A0A0C2MT30_THEKT</name>
<dbReference type="Proteomes" id="UP000031668">
    <property type="component" value="Unassembled WGS sequence"/>
</dbReference>
<keyword evidence="3" id="KW-1185">Reference proteome</keyword>
<feature type="region of interest" description="Disordered" evidence="1">
    <location>
        <begin position="267"/>
        <end position="294"/>
    </location>
</feature>
<evidence type="ECO:0000313" key="2">
    <source>
        <dbReference type="EMBL" id="KII67375.1"/>
    </source>
</evidence>
<organism evidence="2 3">
    <name type="scientific">Thelohanellus kitauei</name>
    <name type="common">Myxosporean</name>
    <dbReference type="NCBI Taxonomy" id="669202"/>
    <lineage>
        <taxon>Eukaryota</taxon>
        <taxon>Metazoa</taxon>
        <taxon>Cnidaria</taxon>
        <taxon>Myxozoa</taxon>
        <taxon>Myxosporea</taxon>
        <taxon>Bivalvulida</taxon>
        <taxon>Platysporina</taxon>
        <taxon>Myxobolidae</taxon>
        <taxon>Thelohanellus</taxon>
    </lineage>
</organism>
<sequence length="383" mass="40217">MIFGNNFPLTVPSGGIPSTSFASSPSTIPFGGMPSMTFGNNSPSTVPYGGMSSSSYGNSPSNLPFGGIPSIPVANSPSLNSFTTNPSIGAYAYPNQNLQMTQGLGGLQTYLPPTATSGFAQTGYPQMITSPQQGFNSAANPLSNIGATGVQYQSYSNQLSNSRQVGSTGFNPSYDYLKGFKDGFEPSHFGVNSAQSFAGSSQNHGVSSQLQTISMTNTNSICDYARQNCPPSYPSQIQQYPFTQQSSIGMIGNSEAVLQHGVDPIPRNTEVLQSSPGVLGGPEMPSQSGVYNTPQDIQASVGADQSPMSFQQETPQAQTSAGPTPSYTSDQNLMNQSARTIENSQSSTSSDAAHPTTGFQETTMAMQNDPKLEHGTVSEFPRS</sequence>
<feature type="region of interest" description="Disordered" evidence="1">
    <location>
        <begin position="306"/>
        <end position="383"/>
    </location>
</feature>
<gene>
    <name evidence="2" type="ORF">RF11_07047</name>
</gene>